<evidence type="ECO:0000256" key="9">
    <source>
        <dbReference type="SAM" id="MobiDB-lite"/>
    </source>
</evidence>
<sequence length="484" mass="52651">MRPARNRYGFGIGTIGRDASYTLVSMYLIFYLSDVLRVSAAVLAAVTVVLVVARVFDAISDPVMGVIVDNTHTRWGRFKPWILLGALVSSALLIVMFTDFGLSDGAFVTVFALVYVLWGLAYTANDIGYWSILPSLTQQQSERERIGAFARICANVGVFAVVIAIVPVSEALTAVTGDVRTAYTLIAVACSILLLVFQTVMLVTVREDPTIVHSRERTRFRELVRLIFRNDQLLVATIALLLFNLAFATTIGFGLYYFTYVYGDVNMYTLFALVLGVAQIAALACYPMISRRMTRRTLFTTAVSTVAAGYIVFAFAPAGSVFMTLLAALLLFSGQAAIQLLMLMFIADTVEYGNWKFGRRNDSVTLSLQPFIYKMSSALSSGVIGWTVIASGMQQAEGAADMTDGGILLVKLTMLIGPLILVVASYVVYRLGYRLDEGRYAQIVAELHERNSLEHDGAAPADDGTAPDGTAPDRPAAAGVEEAR</sequence>
<feature type="transmembrane region" description="Helical" evidence="10">
    <location>
        <begin position="106"/>
        <end position="125"/>
    </location>
</feature>
<dbReference type="SUPFAM" id="SSF103473">
    <property type="entry name" value="MFS general substrate transporter"/>
    <property type="match status" value="1"/>
</dbReference>
<keyword evidence="5 10" id="KW-0812">Transmembrane</keyword>
<keyword evidence="12" id="KW-1185">Reference proteome</keyword>
<dbReference type="PANTHER" id="PTHR11328:SF36">
    <property type="entry name" value="MELIBIOSE PERMEASE"/>
    <property type="match status" value="1"/>
</dbReference>
<keyword evidence="7 10" id="KW-1133">Transmembrane helix</keyword>
<proteinExistence type="predicted"/>
<dbReference type="PANTHER" id="PTHR11328">
    <property type="entry name" value="MAJOR FACILITATOR SUPERFAMILY DOMAIN-CONTAINING PROTEIN"/>
    <property type="match status" value="1"/>
</dbReference>
<dbReference type="NCBIfam" id="TIGR00792">
    <property type="entry name" value="gph"/>
    <property type="match status" value="1"/>
</dbReference>
<feature type="transmembrane region" description="Helical" evidence="10">
    <location>
        <begin position="38"/>
        <end position="60"/>
    </location>
</feature>
<feature type="transmembrane region" description="Helical" evidence="10">
    <location>
        <begin position="409"/>
        <end position="429"/>
    </location>
</feature>
<evidence type="ECO:0000256" key="10">
    <source>
        <dbReference type="SAM" id="Phobius"/>
    </source>
</evidence>
<evidence type="ECO:0000256" key="4">
    <source>
        <dbReference type="ARBA" id="ARBA00022597"/>
    </source>
</evidence>
<keyword evidence="2" id="KW-0813">Transport</keyword>
<organism evidence="11 12">
    <name type="scientific">Microbacterium suwonense</name>
    <dbReference type="NCBI Taxonomy" id="683047"/>
    <lineage>
        <taxon>Bacteria</taxon>
        <taxon>Bacillati</taxon>
        <taxon>Actinomycetota</taxon>
        <taxon>Actinomycetes</taxon>
        <taxon>Micrococcales</taxon>
        <taxon>Microbacteriaceae</taxon>
        <taxon>Microbacterium</taxon>
    </lineage>
</organism>
<dbReference type="Gene3D" id="1.20.1250.20">
    <property type="entry name" value="MFS general substrate transporter like domains"/>
    <property type="match status" value="1"/>
</dbReference>
<evidence type="ECO:0000313" key="11">
    <source>
        <dbReference type="EMBL" id="BDZ37581.1"/>
    </source>
</evidence>
<evidence type="ECO:0000256" key="5">
    <source>
        <dbReference type="ARBA" id="ARBA00022692"/>
    </source>
</evidence>
<feature type="transmembrane region" description="Helical" evidence="10">
    <location>
        <begin position="81"/>
        <end position="100"/>
    </location>
</feature>
<dbReference type="EMBL" id="AP027728">
    <property type="protein sequence ID" value="BDZ37581.1"/>
    <property type="molecule type" value="Genomic_DNA"/>
</dbReference>
<comment type="subcellular location">
    <subcellularLocation>
        <location evidence="1">Cell membrane</location>
        <topology evidence="1">Multi-pass membrane protein</topology>
    </subcellularLocation>
</comment>
<evidence type="ECO:0000256" key="8">
    <source>
        <dbReference type="ARBA" id="ARBA00023136"/>
    </source>
</evidence>
<keyword evidence="6" id="KW-0769">Symport</keyword>
<reference evidence="12" key="1">
    <citation type="journal article" date="2019" name="Int. J. Syst. Evol. Microbiol.">
        <title>The Global Catalogue of Microorganisms (GCM) 10K type strain sequencing project: providing services to taxonomists for standard genome sequencing and annotation.</title>
        <authorList>
            <consortium name="The Broad Institute Genomics Platform"/>
            <consortium name="The Broad Institute Genome Sequencing Center for Infectious Disease"/>
            <person name="Wu L."/>
            <person name="Ma J."/>
        </authorList>
    </citation>
    <scope>NUCLEOTIDE SEQUENCE [LARGE SCALE GENOMIC DNA]</scope>
    <source>
        <strain evidence="12">NBRC 106310</strain>
    </source>
</reference>
<feature type="transmembrane region" description="Helical" evidence="10">
    <location>
        <begin position="12"/>
        <end position="32"/>
    </location>
</feature>
<evidence type="ECO:0000256" key="2">
    <source>
        <dbReference type="ARBA" id="ARBA00022448"/>
    </source>
</evidence>
<evidence type="ECO:0000256" key="3">
    <source>
        <dbReference type="ARBA" id="ARBA00022475"/>
    </source>
</evidence>
<keyword evidence="4" id="KW-0762">Sugar transport</keyword>
<dbReference type="RefSeq" id="WP_286301396.1">
    <property type="nucleotide sequence ID" value="NZ_AP027728.1"/>
</dbReference>
<feature type="transmembrane region" description="Helical" evidence="10">
    <location>
        <begin position="265"/>
        <end position="286"/>
    </location>
</feature>
<dbReference type="Proteomes" id="UP001321543">
    <property type="component" value="Chromosome"/>
</dbReference>
<dbReference type="InterPro" id="IPR001927">
    <property type="entry name" value="Na/Gal_symport"/>
</dbReference>
<feature type="transmembrane region" description="Helical" evidence="10">
    <location>
        <begin position="181"/>
        <end position="205"/>
    </location>
</feature>
<dbReference type="InterPro" id="IPR039672">
    <property type="entry name" value="MFS_2"/>
</dbReference>
<feature type="compositionally biased region" description="Low complexity" evidence="9">
    <location>
        <begin position="458"/>
        <end position="473"/>
    </location>
</feature>
<gene>
    <name evidence="11" type="ORF">GCM10025863_01950</name>
</gene>
<dbReference type="Pfam" id="PF13347">
    <property type="entry name" value="MFS_2"/>
    <property type="match status" value="1"/>
</dbReference>
<dbReference type="InterPro" id="IPR018043">
    <property type="entry name" value="Na/Gal_symport_CS"/>
</dbReference>
<feature type="transmembrane region" description="Helical" evidence="10">
    <location>
        <begin position="233"/>
        <end position="259"/>
    </location>
</feature>
<feature type="transmembrane region" description="Helical" evidence="10">
    <location>
        <begin position="322"/>
        <end position="350"/>
    </location>
</feature>
<name>A0ABM8FQ94_9MICO</name>
<keyword evidence="3" id="KW-1003">Cell membrane</keyword>
<dbReference type="CDD" id="cd17332">
    <property type="entry name" value="MFS_MelB_like"/>
    <property type="match status" value="1"/>
</dbReference>
<dbReference type="PROSITE" id="PS00872">
    <property type="entry name" value="NA_GALACTOSIDE_SYMP"/>
    <property type="match status" value="1"/>
</dbReference>
<evidence type="ECO:0000256" key="6">
    <source>
        <dbReference type="ARBA" id="ARBA00022847"/>
    </source>
</evidence>
<feature type="transmembrane region" description="Helical" evidence="10">
    <location>
        <begin position="146"/>
        <end position="169"/>
    </location>
</feature>
<evidence type="ECO:0000256" key="7">
    <source>
        <dbReference type="ARBA" id="ARBA00022989"/>
    </source>
</evidence>
<evidence type="ECO:0000313" key="12">
    <source>
        <dbReference type="Proteomes" id="UP001321543"/>
    </source>
</evidence>
<protein>
    <submittedName>
        <fullName evidence="11">Melibiose:sodium transporter MelB</fullName>
    </submittedName>
</protein>
<keyword evidence="8 10" id="KW-0472">Membrane</keyword>
<dbReference type="InterPro" id="IPR036259">
    <property type="entry name" value="MFS_trans_sf"/>
</dbReference>
<feature type="region of interest" description="Disordered" evidence="9">
    <location>
        <begin position="452"/>
        <end position="484"/>
    </location>
</feature>
<feature type="transmembrane region" description="Helical" evidence="10">
    <location>
        <begin position="371"/>
        <end position="389"/>
    </location>
</feature>
<accession>A0ABM8FQ94</accession>
<evidence type="ECO:0000256" key="1">
    <source>
        <dbReference type="ARBA" id="ARBA00004651"/>
    </source>
</evidence>